<dbReference type="STRING" id="282301.A0A267EAP6"/>
<dbReference type="PANTHER" id="PTHR24198">
    <property type="entry name" value="ANKYRIN REPEAT AND PROTEIN KINASE DOMAIN-CONTAINING PROTEIN"/>
    <property type="match status" value="1"/>
</dbReference>
<evidence type="ECO:0000313" key="7">
    <source>
        <dbReference type="Proteomes" id="UP000215902"/>
    </source>
</evidence>
<keyword evidence="3" id="KW-0175">Coiled coil</keyword>
<proteinExistence type="predicted"/>
<dbReference type="Pfam" id="PF12796">
    <property type="entry name" value="Ank_2"/>
    <property type="match status" value="2"/>
</dbReference>
<dbReference type="InterPro" id="IPR036770">
    <property type="entry name" value="Ankyrin_rpt-contain_sf"/>
</dbReference>
<dbReference type="SMART" id="SM00248">
    <property type="entry name" value="ANK"/>
    <property type="match status" value="5"/>
</dbReference>
<evidence type="ECO:0000313" key="6">
    <source>
        <dbReference type="EMBL" id="PAA62660.1"/>
    </source>
</evidence>
<comment type="caution">
    <text evidence="5">The sequence shown here is derived from an EMBL/GenBank/DDBJ whole genome shotgun (WGS) entry which is preliminary data.</text>
</comment>
<sequence>MLQTRVSNSYLSSVPCRSDLWMYRSDRTKRAQLKQLEAFTKAKQIASSVNSVKNTFQDVLQCIQEFNDKSETLLRYFKCENGLRENVLNLLESLCAKLKEVKELCDKILKEVKELCDKILDLINSIDIIDLGVIRYHLIDFSNLINDCQSLAEELVDLDMQDQTESQKRAVVNLEVLYSPDEGYGLEKVVKSLREPSLREERKYLAEFSDLVKNLSRVQNLIEACLSDVGFCFNHCFGIWLKIPPGIEKTSEEVQKLLPLGAEARVEDLRPLFGLNSLNLTNHQHTLANLLVGGRNLLHCISAASVKGCSAGGQQHTKCARMLLDGEANTEIPDTEERLPLHLAVMSMNHSLVNLLLEKCSDLMHVCRKDKQKWTPLMYAAKLNCSRAASFLLSAMRRTFMTSEAAEVYDEDKVNAVIIARQNYNEEVPKVVVDYGLNLQHRSKYFRKTLVELSNSGNVLWLPIVRMAEQPKLLQICEIASSGEFEKLAELLSEDGTRCFVNEHCLGLRDRTPLLCAAAAASSDYYGYGTDDHVKCARILLDNGADVNQLDADRNSALHLAVKSNNRSLISILLAVDGILKECKNIDGQTPLELETQLNDSDCKSLPRSVDNPVAPKCESETICSSSSATELEEQPCSNGRLSECESETVCSSSSDIELGLQQNRSNGGLSLSLAPLRLQQKHPDGLDEHSSSPQEPKKTGKKCSIL</sequence>
<dbReference type="EMBL" id="NIVC01001912">
    <property type="protein sequence ID" value="PAA62660.1"/>
    <property type="molecule type" value="Genomic_DNA"/>
</dbReference>
<dbReference type="InterPro" id="IPR002110">
    <property type="entry name" value="Ankyrin_rpt"/>
</dbReference>
<keyword evidence="2" id="KW-0040">ANK repeat</keyword>
<evidence type="ECO:0000256" key="4">
    <source>
        <dbReference type="SAM" id="MobiDB-lite"/>
    </source>
</evidence>
<feature type="coiled-coil region" evidence="3">
    <location>
        <begin position="84"/>
        <end position="118"/>
    </location>
</feature>
<dbReference type="Proteomes" id="UP000215902">
    <property type="component" value="Unassembled WGS sequence"/>
</dbReference>
<keyword evidence="7" id="KW-1185">Reference proteome</keyword>
<evidence type="ECO:0000256" key="2">
    <source>
        <dbReference type="ARBA" id="ARBA00023043"/>
    </source>
</evidence>
<dbReference type="PANTHER" id="PTHR24198:SF165">
    <property type="entry name" value="ANKYRIN REPEAT-CONTAINING PROTEIN-RELATED"/>
    <property type="match status" value="1"/>
</dbReference>
<reference evidence="5 7" key="1">
    <citation type="submission" date="2017-06" db="EMBL/GenBank/DDBJ databases">
        <title>A platform for efficient transgenesis in Macrostomum lignano, a flatworm model organism for stem cell research.</title>
        <authorList>
            <person name="Berezikov E."/>
        </authorList>
    </citation>
    <scope>NUCLEOTIDE SEQUENCE [LARGE SCALE GENOMIC DNA]</scope>
    <source>
        <strain evidence="5">DV1</strain>
        <tissue evidence="5">Whole organism</tissue>
    </source>
</reference>
<accession>A0A267EAP6</accession>
<evidence type="ECO:0000313" key="5">
    <source>
        <dbReference type="EMBL" id="PAA58661.1"/>
    </source>
</evidence>
<dbReference type="EMBL" id="NIVC01002350">
    <property type="protein sequence ID" value="PAA58661.1"/>
    <property type="molecule type" value="Genomic_DNA"/>
</dbReference>
<dbReference type="Gene3D" id="1.25.40.20">
    <property type="entry name" value="Ankyrin repeat-containing domain"/>
    <property type="match status" value="2"/>
</dbReference>
<feature type="region of interest" description="Disordered" evidence="4">
    <location>
        <begin position="670"/>
        <end position="707"/>
    </location>
</feature>
<evidence type="ECO:0000256" key="3">
    <source>
        <dbReference type="SAM" id="Coils"/>
    </source>
</evidence>
<feature type="compositionally biased region" description="Basic and acidic residues" evidence="4">
    <location>
        <begin position="682"/>
        <end position="699"/>
    </location>
</feature>
<evidence type="ECO:0000256" key="1">
    <source>
        <dbReference type="ARBA" id="ARBA00022737"/>
    </source>
</evidence>
<gene>
    <name evidence="6" type="ORF">BOX15_Mlig004779g2</name>
    <name evidence="5" type="ORF">BOX15_Mlig004779g4</name>
</gene>
<dbReference type="OrthoDB" id="6137615at2759"/>
<protein>
    <submittedName>
        <fullName evidence="5">Uncharacterized protein</fullName>
    </submittedName>
</protein>
<organism evidence="5 7">
    <name type="scientific">Macrostomum lignano</name>
    <dbReference type="NCBI Taxonomy" id="282301"/>
    <lineage>
        <taxon>Eukaryota</taxon>
        <taxon>Metazoa</taxon>
        <taxon>Spiralia</taxon>
        <taxon>Lophotrochozoa</taxon>
        <taxon>Platyhelminthes</taxon>
        <taxon>Rhabditophora</taxon>
        <taxon>Macrostomorpha</taxon>
        <taxon>Macrostomida</taxon>
        <taxon>Macrostomidae</taxon>
        <taxon>Macrostomum</taxon>
    </lineage>
</organism>
<dbReference type="AlphaFoldDB" id="A0A267EAP6"/>
<dbReference type="SUPFAM" id="SSF48403">
    <property type="entry name" value="Ankyrin repeat"/>
    <property type="match status" value="1"/>
</dbReference>
<name>A0A267EAP6_9PLAT</name>
<keyword evidence="1" id="KW-0677">Repeat</keyword>